<dbReference type="HOGENOM" id="CLU_148205_0_0_1"/>
<reference evidence="1 2" key="1">
    <citation type="journal article" date="2015" name="Genome Announc.">
        <title>Draft Genome Sequence and Gene Annotation of the Entomopathogenic Fungus Verticillium hemipterigenum.</title>
        <authorList>
            <person name="Horn F."/>
            <person name="Habel A."/>
            <person name="Scharf D.H."/>
            <person name="Dworschak J."/>
            <person name="Brakhage A.A."/>
            <person name="Guthke R."/>
            <person name="Hertweck C."/>
            <person name="Linde J."/>
        </authorList>
    </citation>
    <scope>NUCLEOTIDE SEQUENCE [LARGE SCALE GENOMIC DNA]</scope>
</reference>
<keyword evidence="2" id="KW-1185">Reference proteome</keyword>
<dbReference type="PANTHER" id="PTHR39153">
    <property type="entry name" value="AGR244WP"/>
    <property type="match status" value="1"/>
</dbReference>
<dbReference type="Proteomes" id="UP000039046">
    <property type="component" value="Unassembled WGS sequence"/>
</dbReference>
<gene>
    <name evidence="1" type="ORF">VHEMI01145</name>
</gene>
<dbReference type="InterPro" id="IPR038882">
    <property type="entry name" value="Rcf3"/>
</dbReference>
<evidence type="ECO:0000313" key="1">
    <source>
        <dbReference type="EMBL" id="CEJ80990.1"/>
    </source>
</evidence>
<accession>A0A0A1T4E8</accession>
<sequence>MGFRDKVLNEEADRASKEAVKGGFIGALKWGAGAAILGAIGYTMSPVYRATTVQFKVYLQMSGMVLGGMIEADWRLRQFEQQMRLQRRVQREKDRWARYEEEYGKGDK</sequence>
<name>A0A0A1T4E8_9HYPO</name>
<dbReference type="AlphaFoldDB" id="A0A0A1T4E8"/>
<evidence type="ECO:0000313" key="2">
    <source>
        <dbReference type="Proteomes" id="UP000039046"/>
    </source>
</evidence>
<organism evidence="1 2">
    <name type="scientific">[Torrubiella] hemipterigena</name>
    <dbReference type="NCBI Taxonomy" id="1531966"/>
    <lineage>
        <taxon>Eukaryota</taxon>
        <taxon>Fungi</taxon>
        <taxon>Dikarya</taxon>
        <taxon>Ascomycota</taxon>
        <taxon>Pezizomycotina</taxon>
        <taxon>Sordariomycetes</taxon>
        <taxon>Hypocreomycetidae</taxon>
        <taxon>Hypocreales</taxon>
        <taxon>Clavicipitaceae</taxon>
        <taxon>Clavicipitaceae incertae sedis</taxon>
        <taxon>'Torrubiella' clade</taxon>
    </lineage>
</organism>
<dbReference type="PANTHER" id="PTHR39153:SF1">
    <property type="entry name" value="AGR244WP"/>
    <property type="match status" value="1"/>
</dbReference>
<dbReference type="EMBL" id="CDHN01000001">
    <property type="protein sequence ID" value="CEJ80990.1"/>
    <property type="molecule type" value="Genomic_DNA"/>
</dbReference>
<proteinExistence type="predicted"/>
<dbReference type="OrthoDB" id="3979469at2759"/>
<protein>
    <recommendedName>
        <fullName evidence="3">Imidazoleglycerol-phosphate dehydratase</fullName>
    </recommendedName>
</protein>
<evidence type="ECO:0008006" key="3">
    <source>
        <dbReference type="Google" id="ProtNLM"/>
    </source>
</evidence>